<dbReference type="EMBL" id="JAIWYP010000008">
    <property type="protein sequence ID" value="KAH3783692.1"/>
    <property type="molecule type" value="Genomic_DNA"/>
</dbReference>
<gene>
    <name evidence="1" type="ORF">DPMN_161635</name>
</gene>
<name>A0A9D4ETI2_DREPO</name>
<protein>
    <submittedName>
        <fullName evidence="1">Uncharacterized protein</fullName>
    </submittedName>
</protein>
<proteinExistence type="predicted"/>
<sequence>MCTGLVICSDHVYWIVLDLLRSSVLDCTGSAQIMFTGLYWICSDHVYWIVLDLLRSCVLD</sequence>
<evidence type="ECO:0000313" key="1">
    <source>
        <dbReference type="EMBL" id="KAH3783692.1"/>
    </source>
</evidence>
<reference evidence="1" key="1">
    <citation type="journal article" date="2019" name="bioRxiv">
        <title>The Genome of the Zebra Mussel, Dreissena polymorpha: A Resource for Invasive Species Research.</title>
        <authorList>
            <person name="McCartney M.A."/>
            <person name="Auch B."/>
            <person name="Kono T."/>
            <person name="Mallez S."/>
            <person name="Zhang Y."/>
            <person name="Obille A."/>
            <person name="Becker A."/>
            <person name="Abrahante J.E."/>
            <person name="Garbe J."/>
            <person name="Badalamenti J.P."/>
            <person name="Herman A."/>
            <person name="Mangelson H."/>
            <person name="Liachko I."/>
            <person name="Sullivan S."/>
            <person name="Sone E.D."/>
            <person name="Koren S."/>
            <person name="Silverstein K.A.T."/>
            <person name="Beckman K.B."/>
            <person name="Gohl D.M."/>
        </authorList>
    </citation>
    <scope>NUCLEOTIDE SEQUENCE</scope>
    <source>
        <strain evidence="1">Duluth1</strain>
        <tissue evidence="1">Whole animal</tissue>
    </source>
</reference>
<organism evidence="1 2">
    <name type="scientific">Dreissena polymorpha</name>
    <name type="common">Zebra mussel</name>
    <name type="synonym">Mytilus polymorpha</name>
    <dbReference type="NCBI Taxonomy" id="45954"/>
    <lineage>
        <taxon>Eukaryota</taxon>
        <taxon>Metazoa</taxon>
        <taxon>Spiralia</taxon>
        <taxon>Lophotrochozoa</taxon>
        <taxon>Mollusca</taxon>
        <taxon>Bivalvia</taxon>
        <taxon>Autobranchia</taxon>
        <taxon>Heteroconchia</taxon>
        <taxon>Euheterodonta</taxon>
        <taxon>Imparidentia</taxon>
        <taxon>Neoheterodontei</taxon>
        <taxon>Myida</taxon>
        <taxon>Dreissenoidea</taxon>
        <taxon>Dreissenidae</taxon>
        <taxon>Dreissena</taxon>
    </lineage>
</organism>
<keyword evidence="2" id="KW-1185">Reference proteome</keyword>
<comment type="caution">
    <text evidence="1">The sequence shown here is derived from an EMBL/GenBank/DDBJ whole genome shotgun (WGS) entry which is preliminary data.</text>
</comment>
<accession>A0A9D4ETI2</accession>
<evidence type="ECO:0000313" key="2">
    <source>
        <dbReference type="Proteomes" id="UP000828390"/>
    </source>
</evidence>
<dbReference type="Proteomes" id="UP000828390">
    <property type="component" value="Unassembled WGS sequence"/>
</dbReference>
<dbReference type="AlphaFoldDB" id="A0A9D4ETI2"/>
<reference evidence="1" key="2">
    <citation type="submission" date="2020-11" db="EMBL/GenBank/DDBJ databases">
        <authorList>
            <person name="McCartney M.A."/>
            <person name="Auch B."/>
            <person name="Kono T."/>
            <person name="Mallez S."/>
            <person name="Becker A."/>
            <person name="Gohl D.M."/>
            <person name="Silverstein K.A.T."/>
            <person name="Koren S."/>
            <person name="Bechman K.B."/>
            <person name="Herman A."/>
            <person name="Abrahante J.E."/>
            <person name="Garbe J."/>
        </authorList>
    </citation>
    <scope>NUCLEOTIDE SEQUENCE</scope>
    <source>
        <strain evidence="1">Duluth1</strain>
        <tissue evidence="1">Whole animal</tissue>
    </source>
</reference>